<evidence type="ECO:0000256" key="7">
    <source>
        <dbReference type="SAM" id="SignalP"/>
    </source>
</evidence>
<accession>A0A8J2S8U9</accession>
<dbReference type="EMBL" id="CAKKNE010000001">
    <property type="protein sequence ID" value="CAH0365511.1"/>
    <property type="molecule type" value="Genomic_DNA"/>
</dbReference>
<organism evidence="8 9">
    <name type="scientific">Pelagomonas calceolata</name>
    <dbReference type="NCBI Taxonomy" id="35677"/>
    <lineage>
        <taxon>Eukaryota</taxon>
        <taxon>Sar</taxon>
        <taxon>Stramenopiles</taxon>
        <taxon>Ochrophyta</taxon>
        <taxon>Pelagophyceae</taxon>
        <taxon>Pelagomonadales</taxon>
        <taxon>Pelagomonadaceae</taxon>
        <taxon>Pelagomonas</taxon>
    </lineage>
</organism>
<dbReference type="GO" id="GO:0005829">
    <property type="term" value="C:cytosol"/>
    <property type="evidence" value="ECO:0007669"/>
    <property type="project" value="TreeGrafter"/>
</dbReference>
<feature type="non-terminal residue" evidence="8">
    <location>
        <position position="1"/>
    </location>
</feature>
<evidence type="ECO:0000256" key="6">
    <source>
        <dbReference type="SAM" id="MobiDB-lite"/>
    </source>
</evidence>
<protein>
    <recommendedName>
        <fullName evidence="5">ETFB lysine methyltransferase</fullName>
    </recommendedName>
    <alternativeName>
        <fullName evidence="4">Protein N-lysine methyltransferase METTL20</fullName>
    </alternativeName>
</protein>
<comment type="caution">
    <text evidence="8">The sequence shown here is derived from an EMBL/GenBank/DDBJ whole genome shotgun (WGS) entry which is preliminary data.</text>
</comment>
<comment type="similarity">
    <text evidence="3">Belongs to the methyltransferase superfamily. ETFBKMT family.</text>
</comment>
<dbReference type="InterPro" id="IPR050078">
    <property type="entry name" value="Ribosomal_L11_MeTrfase_PrmA"/>
</dbReference>
<gene>
    <name evidence="8" type="ORF">PECAL_1P19550</name>
</gene>
<name>A0A8J2S8U9_9STRA</name>
<evidence type="ECO:0000256" key="3">
    <source>
        <dbReference type="ARBA" id="ARBA00037932"/>
    </source>
</evidence>
<evidence type="ECO:0000256" key="2">
    <source>
        <dbReference type="ARBA" id="ARBA00022679"/>
    </source>
</evidence>
<feature type="chain" id="PRO_5035308834" description="ETFB lysine methyltransferase" evidence="7">
    <location>
        <begin position="29"/>
        <end position="259"/>
    </location>
</feature>
<dbReference type="AlphaFoldDB" id="A0A8J2S8U9"/>
<dbReference type="Pfam" id="PF06325">
    <property type="entry name" value="PrmA"/>
    <property type="match status" value="1"/>
</dbReference>
<dbReference type="InterPro" id="IPR029063">
    <property type="entry name" value="SAM-dependent_MTases_sf"/>
</dbReference>
<keyword evidence="7" id="KW-0732">Signal</keyword>
<dbReference type="PANTHER" id="PTHR43648:SF1">
    <property type="entry name" value="ELECTRON TRANSFER FLAVOPROTEIN BETA SUBUNIT LYSINE METHYLTRANSFERASE"/>
    <property type="match status" value="1"/>
</dbReference>
<dbReference type="GO" id="GO:0016279">
    <property type="term" value="F:protein-lysine N-methyltransferase activity"/>
    <property type="evidence" value="ECO:0007669"/>
    <property type="project" value="TreeGrafter"/>
</dbReference>
<dbReference type="CDD" id="cd02440">
    <property type="entry name" value="AdoMet_MTases"/>
    <property type="match status" value="1"/>
</dbReference>
<evidence type="ECO:0000256" key="1">
    <source>
        <dbReference type="ARBA" id="ARBA00022603"/>
    </source>
</evidence>
<dbReference type="GO" id="GO:0032259">
    <property type="term" value="P:methylation"/>
    <property type="evidence" value="ECO:0007669"/>
    <property type="project" value="UniProtKB-KW"/>
</dbReference>
<keyword evidence="1" id="KW-0489">Methyltransferase</keyword>
<keyword evidence="9" id="KW-1185">Reference proteome</keyword>
<dbReference type="SUPFAM" id="SSF53335">
    <property type="entry name" value="S-adenosyl-L-methionine-dependent methyltransferases"/>
    <property type="match status" value="1"/>
</dbReference>
<evidence type="ECO:0000313" key="9">
    <source>
        <dbReference type="Proteomes" id="UP000789595"/>
    </source>
</evidence>
<feature type="signal peptide" evidence="7">
    <location>
        <begin position="1"/>
        <end position="28"/>
    </location>
</feature>
<dbReference type="PANTHER" id="PTHR43648">
    <property type="entry name" value="ELECTRON TRANSFER FLAVOPROTEIN BETA SUBUNIT LYSINE METHYLTRANSFERASE"/>
    <property type="match status" value="1"/>
</dbReference>
<reference evidence="8" key="1">
    <citation type="submission" date="2021-11" db="EMBL/GenBank/DDBJ databases">
        <authorList>
            <consortium name="Genoscope - CEA"/>
            <person name="William W."/>
        </authorList>
    </citation>
    <scope>NUCLEOTIDE SEQUENCE</scope>
</reference>
<evidence type="ECO:0000313" key="8">
    <source>
        <dbReference type="EMBL" id="CAH0365511.1"/>
    </source>
</evidence>
<feature type="region of interest" description="Disordered" evidence="6">
    <location>
        <begin position="217"/>
        <end position="236"/>
    </location>
</feature>
<dbReference type="Gene3D" id="3.40.50.150">
    <property type="entry name" value="Vaccinia Virus protein VP39"/>
    <property type="match status" value="1"/>
</dbReference>
<proteinExistence type="inferred from homology"/>
<evidence type="ECO:0000256" key="5">
    <source>
        <dbReference type="ARBA" id="ARBA00042266"/>
    </source>
</evidence>
<feature type="compositionally biased region" description="Low complexity" evidence="6">
    <location>
        <begin position="217"/>
        <end position="235"/>
    </location>
</feature>
<dbReference type="OrthoDB" id="419617at2759"/>
<keyword evidence="2" id="KW-0808">Transferase</keyword>
<evidence type="ECO:0000256" key="4">
    <source>
        <dbReference type="ARBA" id="ARBA00041867"/>
    </source>
</evidence>
<dbReference type="Proteomes" id="UP000789595">
    <property type="component" value="Unassembled WGS sequence"/>
</dbReference>
<sequence length="259" mass="27464">MRRGKGGIALKHAIKRTALLLALARTSSLVPEGGILRGRVHVVLEGDETPPPGDAVQVVLGTSETAAGGWGDGAHPSTALCLEWLSERGFKEDETFLDYGCGSGVLAIAARKLGCREAVGVDVEYEALESAAENAERNGIVDGVDWVHGRSVIPGMDEYDAVVANILVGQLSRPSMVATLALGTKVGGALCLSGIRPDQCAVLERLYAPCTARRLAVPSRPATPSPRRSRASPVDVRADYDVAEKTFRDPDDFGKEYWG</sequence>